<name>A0A2S6HKK9_9GAMM</name>
<sequence length="170" mass="19455">MQNLSRPASSCYNGAFKSNRFNRNRHDALSSYLVKYARRLLCKAVNASNQRNKIACQLISDVTHCPRKARKTRKNRGPYVSLLTVCIFLILSMGFTYCSCTRFFSCFLCLSWTTLFYLGTCVTSVNIIKQAVSNYLSGFIVIFLTGISPAVYAQDLLEVYESWRCRMILF</sequence>
<feature type="transmembrane region" description="Helical" evidence="1">
    <location>
        <begin position="77"/>
        <end position="96"/>
    </location>
</feature>
<keyword evidence="1" id="KW-0472">Membrane</keyword>
<evidence type="ECO:0000313" key="3">
    <source>
        <dbReference type="Proteomes" id="UP000240010"/>
    </source>
</evidence>
<proteinExistence type="predicted"/>
<feature type="transmembrane region" description="Helical" evidence="1">
    <location>
        <begin position="135"/>
        <end position="153"/>
    </location>
</feature>
<protein>
    <submittedName>
        <fullName evidence="2">Uncharacterized protein</fullName>
    </submittedName>
</protein>
<dbReference type="Proteomes" id="UP000240010">
    <property type="component" value="Unassembled WGS sequence"/>
</dbReference>
<dbReference type="EMBL" id="PTIZ01000001">
    <property type="protein sequence ID" value="PPK77966.1"/>
    <property type="molecule type" value="Genomic_DNA"/>
</dbReference>
<evidence type="ECO:0000313" key="2">
    <source>
        <dbReference type="EMBL" id="PPK77966.1"/>
    </source>
</evidence>
<reference evidence="2 3" key="1">
    <citation type="submission" date="2018-02" db="EMBL/GenBank/DDBJ databases">
        <title>Subsurface microbial communities from deep shales in Ohio and West Virginia, USA.</title>
        <authorList>
            <person name="Wrighton K."/>
        </authorList>
    </citation>
    <scope>NUCLEOTIDE SEQUENCE [LARGE SCALE GENOMIC DNA]</scope>
    <source>
        <strain evidence="2 3">OWC-DMM</strain>
    </source>
</reference>
<feature type="transmembrane region" description="Helical" evidence="1">
    <location>
        <begin position="102"/>
        <end position="128"/>
    </location>
</feature>
<comment type="caution">
    <text evidence="2">The sequence shown here is derived from an EMBL/GenBank/DDBJ whole genome shotgun (WGS) entry which is preliminary data.</text>
</comment>
<keyword evidence="1" id="KW-1133">Transmembrane helix</keyword>
<dbReference type="AlphaFoldDB" id="A0A2S6HKK9"/>
<evidence type="ECO:0000256" key="1">
    <source>
        <dbReference type="SAM" id="Phobius"/>
    </source>
</evidence>
<accession>A0A2S6HKK9</accession>
<organism evidence="2 3">
    <name type="scientific">Methylobacter tundripaludum</name>
    <dbReference type="NCBI Taxonomy" id="173365"/>
    <lineage>
        <taxon>Bacteria</taxon>
        <taxon>Pseudomonadati</taxon>
        <taxon>Pseudomonadota</taxon>
        <taxon>Gammaproteobacteria</taxon>
        <taxon>Methylococcales</taxon>
        <taxon>Methylococcaceae</taxon>
        <taxon>Methylobacter</taxon>
    </lineage>
</organism>
<gene>
    <name evidence="2" type="ORF">B0F87_101348</name>
</gene>
<keyword evidence="1" id="KW-0812">Transmembrane</keyword>